<evidence type="ECO:0000256" key="6">
    <source>
        <dbReference type="ARBA" id="ARBA00022692"/>
    </source>
</evidence>
<accession>A0ABV7WM12</accession>
<evidence type="ECO:0000256" key="7">
    <source>
        <dbReference type="ARBA" id="ARBA00022989"/>
    </source>
</evidence>
<dbReference type="PROSITE" id="PS50850">
    <property type="entry name" value="MFS"/>
    <property type="match status" value="1"/>
</dbReference>
<evidence type="ECO:0000256" key="8">
    <source>
        <dbReference type="ARBA" id="ARBA00023136"/>
    </source>
</evidence>
<feature type="transmembrane region" description="Helical" evidence="10">
    <location>
        <begin position="407"/>
        <end position="429"/>
    </location>
</feature>
<evidence type="ECO:0000256" key="4">
    <source>
        <dbReference type="ARBA" id="ARBA00022448"/>
    </source>
</evidence>
<keyword evidence="7 10" id="KW-1133">Transmembrane helix</keyword>
<dbReference type="InterPro" id="IPR020846">
    <property type="entry name" value="MFS_dom"/>
</dbReference>
<feature type="transmembrane region" description="Helical" evidence="10">
    <location>
        <begin position="116"/>
        <end position="136"/>
    </location>
</feature>
<protein>
    <submittedName>
        <fullName evidence="12">Multidrug effflux MFS transporter</fullName>
    </submittedName>
</protein>
<keyword evidence="13" id="KW-1185">Reference proteome</keyword>
<organism evidence="12 13">
    <name type="scientific">Aquipuribacter hungaricus</name>
    <dbReference type="NCBI Taxonomy" id="545624"/>
    <lineage>
        <taxon>Bacteria</taxon>
        <taxon>Bacillati</taxon>
        <taxon>Actinomycetota</taxon>
        <taxon>Actinomycetes</taxon>
        <taxon>Micrococcales</taxon>
        <taxon>Intrasporangiaceae</taxon>
        <taxon>Aquipuribacter</taxon>
    </lineage>
</organism>
<dbReference type="RefSeq" id="WP_340291620.1">
    <property type="nucleotide sequence ID" value="NZ_JBBEOI010000044.1"/>
</dbReference>
<keyword evidence="5" id="KW-1003">Cell membrane</keyword>
<dbReference type="SUPFAM" id="SSF103473">
    <property type="entry name" value="MFS general substrate transporter"/>
    <property type="match status" value="1"/>
</dbReference>
<keyword evidence="8 10" id="KW-0472">Membrane</keyword>
<feature type="transmembrane region" description="Helical" evidence="10">
    <location>
        <begin position="289"/>
        <end position="307"/>
    </location>
</feature>
<feature type="transmembrane region" description="Helical" evidence="10">
    <location>
        <begin position="177"/>
        <end position="198"/>
    </location>
</feature>
<dbReference type="InterPro" id="IPR011701">
    <property type="entry name" value="MFS"/>
</dbReference>
<gene>
    <name evidence="12" type="ORF">ACFOLH_18975</name>
</gene>
<dbReference type="InterPro" id="IPR005829">
    <property type="entry name" value="Sugar_transporter_CS"/>
</dbReference>
<dbReference type="Pfam" id="PF07690">
    <property type="entry name" value="MFS_1"/>
    <property type="match status" value="1"/>
</dbReference>
<evidence type="ECO:0000256" key="9">
    <source>
        <dbReference type="SAM" id="MobiDB-lite"/>
    </source>
</evidence>
<reference evidence="13" key="1">
    <citation type="journal article" date="2019" name="Int. J. Syst. Evol. Microbiol.">
        <title>The Global Catalogue of Microorganisms (GCM) 10K type strain sequencing project: providing services to taxonomists for standard genome sequencing and annotation.</title>
        <authorList>
            <consortium name="The Broad Institute Genomics Platform"/>
            <consortium name="The Broad Institute Genome Sequencing Center for Infectious Disease"/>
            <person name="Wu L."/>
            <person name="Ma J."/>
        </authorList>
    </citation>
    <scope>NUCLEOTIDE SEQUENCE [LARGE SCALE GENOMIC DNA]</scope>
    <source>
        <strain evidence="13">NCAIM B.02333</strain>
    </source>
</reference>
<evidence type="ECO:0000256" key="5">
    <source>
        <dbReference type="ARBA" id="ARBA00022475"/>
    </source>
</evidence>
<feature type="transmembrane region" description="Helical" evidence="10">
    <location>
        <begin position="378"/>
        <end position="401"/>
    </location>
</feature>
<comment type="similarity">
    <text evidence="3">Belongs to the major facilitator superfamily. TCR/Tet family.</text>
</comment>
<feature type="transmembrane region" description="Helical" evidence="10">
    <location>
        <begin position="142"/>
        <end position="165"/>
    </location>
</feature>
<comment type="similarity">
    <text evidence="2">Belongs to the major facilitator superfamily. Bcr/CmlA family.</text>
</comment>
<evidence type="ECO:0000256" key="10">
    <source>
        <dbReference type="SAM" id="Phobius"/>
    </source>
</evidence>
<feature type="transmembrane region" description="Helical" evidence="10">
    <location>
        <begin position="50"/>
        <end position="71"/>
    </location>
</feature>
<dbReference type="InterPro" id="IPR001958">
    <property type="entry name" value="Tet-R_TetA/multi-R_MdtG-like"/>
</dbReference>
<dbReference type="PANTHER" id="PTHR23502:SF132">
    <property type="entry name" value="POLYAMINE TRANSPORTER 2-RELATED"/>
    <property type="match status" value="1"/>
</dbReference>
<dbReference type="CDD" id="cd17320">
    <property type="entry name" value="MFS_MdfA_MDR_like"/>
    <property type="match status" value="1"/>
</dbReference>
<evidence type="ECO:0000256" key="2">
    <source>
        <dbReference type="ARBA" id="ARBA00006236"/>
    </source>
</evidence>
<dbReference type="Proteomes" id="UP001595685">
    <property type="component" value="Unassembled WGS sequence"/>
</dbReference>
<comment type="caution">
    <text evidence="12">The sequence shown here is derived from an EMBL/GenBank/DDBJ whole genome shotgun (WGS) entry which is preliminary data.</text>
</comment>
<dbReference type="Gene3D" id="1.20.1720.10">
    <property type="entry name" value="Multidrug resistance protein D"/>
    <property type="match status" value="1"/>
</dbReference>
<feature type="transmembrane region" description="Helical" evidence="10">
    <location>
        <begin position="252"/>
        <end position="277"/>
    </location>
</feature>
<feature type="compositionally biased region" description="Low complexity" evidence="9">
    <location>
        <begin position="13"/>
        <end position="32"/>
    </location>
</feature>
<dbReference type="PRINTS" id="PR01035">
    <property type="entry name" value="TCRTETA"/>
</dbReference>
<evidence type="ECO:0000313" key="12">
    <source>
        <dbReference type="EMBL" id="MFC3690437.1"/>
    </source>
</evidence>
<keyword evidence="6 10" id="KW-0812">Transmembrane</keyword>
<dbReference type="InterPro" id="IPR036259">
    <property type="entry name" value="MFS_trans_sf"/>
</dbReference>
<dbReference type="PROSITE" id="PS00216">
    <property type="entry name" value="SUGAR_TRANSPORT_1"/>
    <property type="match status" value="1"/>
</dbReference>
<keyword evidence="4" id="KW-0813">Transport</keyword>
<feature type="transmembrane region" description="Helical" evidence="10">
    <location>
        <begin position="83"/>
        <end position="104"/>
    </location>
</feature>
<evidence type="ECO:0000256" key="1">
    <source>
        <dbReference type="ARBA" id="ARBA00004651"/>
    </source>
</evidence>
<evidence type="ECO:0000313" key="13">
    <source>
        <dbReference type="Proteomes" id="UP001595685"/>
    </source>
</evidence>
<comment type="subcellular location">
    <subcellularLocation>
        <location evidence="1">Cell membrane</location>
        <topology evidence="1">Multi-pass membrane protein</topology>
    </subcellularLocation>
</comment>
<dbReference type="PANTHER" id="PTHR23502">
    <property type="entry name" value="MAJOR FACILITATOR SUPERFAMILY"/>
    <property type="match status" value="1"/>
</dbReference>
<dbReference type="InterPro" id="IPR004812">
    <property type="entry name" value="Efflux_drug-R_Bcr/CmlA"/>
</dbReference>
<evidence type="ECO:0000259" key="11">
    <source>
        <dbReference type="PROSITE" id="PS50850"/>
    </source>
</evidence>
<evidence type="ECO:0000256" key="3">
    <source>
        <dbReference type="ARBA" id="ARBA00007520"/>
    </source>
</evidence>
<sequence>MNPAPDAPTLDSPALAGPALGGPAAPPDALDATGVPDAPAGRAPSMLRTALVLGAFVAVGPLTIDMYLPALPTIATELETTEAAVQLTLTGTLVGLALGQLVIGPLSDALGRRTPLLAGTALHVVSSLLILLAPSIEVLGALRVLQGVGTAAGAVVALAVVRDLYDGRAAATMLSRLFLVMGAAPVLAPTIGGGVLAFTSWRGVFMVLALYGVALLVMGWFLLRETLPPSARRSSGPRATLSTYRGLMRDRVYVGLVLVGGLTMAGLFSYVAGSSFVYQGQFGLDEQEFGLLFGAGAFWLIAATQLNPVVLRRFSPAQVLLTGTLTGLVSGAVLLGLALTGTGGLVGVVAPLWAVLFSTGLALPNAPALALSRHGEAAGAAAAVLGAVQFGIGAIVSPLVGVLGNDAAAMGTVVLVALVLATLVLVTVVRPWQLPDPDGETVAVGH</sequence>
<feature type="region of interest" description="Disordered" evidence="9">
    <location>
        <begin position="1"/>
        <end position="37"/>
    </location>
</feature>
<feature type="transmembrane region" description="Helical" evidence="10">
    <location>
        <begin position="204"/>
        <end position="223"/>
    </location>
</feature>
<feature type="domain" description="Major facilitator superfamily (MFS) profile" evidence="11">
    <location>
        <begin position="47"/>
        <end position="434"/>
    </location>
</feature>
<dbReference type="NCBIfam" id="TIGR00710">
    <property type="entry name" value="efflux_Bcr_CflA"/>
    <property type="match status" value="1"/>
</dbReference>
<name>A0ABV7WM12_9MICO</name>
<dbReference type="EMBL" id="JBHRWW010000023">
    <property type="protein sequence ID" value="MFC3690437.1"/>
    <property type="molecule type" value="Genomic_DNA"/>
</dbReference>
<proteinExistence type="inferred from homology"/>